<feature type="domain" description="UvrD-like helicase ATP-binding" evidence="10">
    <location>
        <begin position="1"/>
        <end position="253"/>
    </location>
</feature>
<accession>A0A0C4WSW9</accession>
<dbReference type="PROSITE" id="PS51198">
    <property type="entry name" value="UVRD_HELICASE_ATP_BIND"/>
    <property type="match status" value="1"/>
</dbReference>
<feature type="binding site" evidence="9">
    <location>
        <begin position="22"/>
        <end position="29"/>
    </location>
    <ligand>
        <name>ATP</name>
        <dbReference type="ChEBI" id="CHEBI:30616"/>
    </ligand>
</feature>
<geneLocation type="plasmid" evidence="11 12">
    <name>pAcX50f</name>
</geneLocation>
<dbReference type="GO" id="GO:0043138">
    <property type="term" value="F:3'-5' DNA helicase activity"/>
    <property type="evidence" value="ECO:0007669"/>
    <property type="project" value="UniProtKB-EC"/>
</dbReference>
<dbReference type="GO" id="GO:0005524">
    <property type="term" value="F:ATP binding"/>
    <property type="evidence" value="ECO:0007669"/>
    <property type="project" value="UniProtKB-UniRule"/>
</dbReference>
<evidence type="ECO:0000256" key="7">
    <source>
        <dbReference type="ARBA" id="ARBA00034808"/>
    </source>
</evidence>
<protein>
    <recommendedName>
        <fullName evidence="7">DNA 3'-5' helicase</fullName>
        <ecNumber evidence="7">5.6.2.4</ecNumber>
    </recommendedName>
</protein>
<keyword evidence="4 9" id="KW-0067">ATP-binding</keyword>
<evidence type="ECO:0000313" key="12">
    <source>
        <dbReference type="Proteomes" id="UP000068210"/>
    </source>
</evidence>
<dbReference type="SUPFAM" id="SSF52540">
    <property type="entry name" value="P-loop containing nucleoside triphosphate hydrolases"/>
    <property type="match status" value="1"/>
</dbReference>
<evidence type="ECO:0000256" key="8">
    <source>
        <dbReference type="ARBA" id="ARBA00048988"/>
    </source>
</evidence>
<evidence type="ECO:0000256" key="1">
    <source>
        <dbReference type="ARBA" id="ARBA00022741"/>
    </source>
</evidence>
<dbReference type="GO" id="GO:0016887">
    <property type="term" value="F:ATP hydrolysis activity"/>
    <property type="evidence" value="ECO:0007669"/>
    <property type="project" value="RHEA"/>
</dbReference>
<keyword evidence="11" id="KW-0614">Plasmid</keyword>
<reference evidence="11 12" key="1">
    <citation type="journal article" date="2015" name="PLoS ONE">
        <title>Azotobacter Genomes: The Genome of Azotobacter chroococcum NCIMB 8003 (ATCC 4412).</title>
        <authorList>
            <person name="Robson R.L."/>
            <person name="Jones R."/>
            <person name="Robson R.M."/>
            <person name="Schwartz A."/>
            <person name="Richardson T.H."/>
        </authorList>
    </citation>
    <scope>NUCLEOTIDE SEQUENCE [LARGE SCALE GENOMIC DNA]</scope>
    <source>
        <strain evidence="11 12">NCIMB 8003</strain>
        <plasmid evidence="12">Plasmid pAcX50f</plasmid>
    </source>
</reference>
<keyword evidence="2 9" id="KW-0378">Hydrolase</keyword>
<dbReference type="Proteomes" id="UP000068210">
    <property type="component" value="Plasmid pAcX50f"/>
</dbReference>
<keyword evidence="1 9" id="KW-0547">Nucleotide-binding</keyword>
<comment type="catalytic activity">
    <reaction evidence="6">
        <text>Couples ATP hydrolysis with the unwinding of duplex DNA by translocating in the 3'-5' direction.</text>
        <dbReference type="EC" id="5.6.2.4"/>
    </reaction>
</comment>
<dbReference type="Gene3D" id="3.40.50.300">
    <property type="entry name" value="P-loop containing nucleotide triphosphate hydrolases"/>
    <property type="match status" value="2"/>
</dbReference>
<name>A0A0C4WSW9_9GAMM</name>
<proteinExistence type="predicted"/>
<evidence type="ECO:0000256" key="6">
    <source>
        <dbReference type="ARBA" id="ARBA00034617"/>
    </source>
</evidence>
<dbReference type="EC" id="5.6.2.4" evidence="7"/>
<dbReference type="Pfam" id="PF00580">
    <property type="entry name" value="UvrD-helicase"/>
    <property type="match status" value="1"/>
</dbReference>
<gene>
    <name evidence="11" type="ORF">Achr_f1160</name>
</gene>
<dbReference type="InterPro" id="IPR027417">
    <property type="entry name" value="P-loop_NTPase"/>
</dbReference>
<dbReference type="PANTHER" id="PTHR11070:SF30">
    <property type="entry name" value="F-BOX DNA HELICASE 1"/>
    <property type="match status" value="1"/>
</dbReference>
<evidence type="ECO:0000256" key="9">
    <source>
        <dbReference type="PROSITE-ProRule" id="PRU00560"/>
    </source>
</evidence>
<dbReference type="InterPro" id="IPR014016">
    <property type="entry name" value="UvrD-like_ATP-bd"/>
</dbReference>
<dbReference type="AlphaFoldDB" id="A0A0C4WSW9"/>
<sequence length="492" mass="55084">MKSTAEQLPVIHYEGNHLVVKAYAGCGKTTTLVAYAEQHRHLRMLYLAYNRAIRDEGAAKFPRNVVCKTSHQLAWPGFGQRYQHKLGNVRLTDAAGLLETRHWGSVRDALAVLTAYLSSADREIGLAHALAGLDGESFATGGDAHIERAIGSARRLWEAMIDPQHSFPCQHDAYLKLFQLSRPKLPYDVILFDEAQDSNPVTAALVAEQSARKIFVGDKWQQIYRWRGAENALDRQIEEGADALYLTNSFRFGPMIAGVANAILALQGETRPLVGFGPRDRVSTRLPFGCERYTVLNRTVVGVILTAIGAVGLGKVVHWNGGIEAYQLSDLEDVHHLREEQVERIRNKRMLAQFKTFADFNEAAEESKDPEMLRTIRLLKDHHDIPRLIAALRRHSTDDPDEADITVSTVHRAKGLEWDIVVLEEDFPDLFDDEKISPEQRVDELNLLYVATTRAKQHLVVNGIVQAIVRLVHSKAKRAEMPQGSVMSEAPA</sequence>
<keyword evidence="12" id="KW-1185">Reference proteome</keyword>
<keyword evidence="5" id="KW-0413">Isomerase</keyword>
<evidence type="ECO:0000256" key="3">
    <source>
        <dbReference type="ARBA" id="ARBA00022806"/>
    </source>
</evidence>
<keyword evidence="3 9" id="KW-0347">Helicase</keyword>
<dbReference type="GO" id="GO:0003677">
    <property type="term" value="F:DNA binding"/>
    <property type="evidence" value="ECO:0007669"/>
    <property type="project" value="InterPro"/>
</dbReference>
<organism evidence="11 12">
    <name type="scientific">Azotobacter chroococcum NCIMB 8003</name>
    <dbReference type="NCBI Taxonomy" id="1328314"/>
    <lineage>
        <taxon>Bacteria</taxon>
        <taxon>Pseudomonadati</taxon>
        <taxon>Pseudomonadota</taxon>
        <taxon>Gammaproteobacteria</taxon>
        <taxon>Pseudomonadales</taxon>
        <taxon>Pseudomonadaceae</taxon>
        <taxon>Azotobacter</taxon>
    </lineage>
</organism>
<dbReference type="EMBL" id="CP010421">
    <property type="protein sequence ID" value="AJE23811.1"/>
    <property type="molecule type" value="Genomic_DNA"/>
</dbReference>
<dbReference type="GO" id="GO:0000724">
    <property type="term" value="P:double-strand break repair via homologous recombination"/>
    <property type="evidence" value="ECO:0007669"/>
    <property type="project" value="TreeGrafter"/>
</dbReference>
<evidence type="ECO:0000313" key="11">
    <source>
        <dbReference type="EMBL" id="AJE23811.1"/>
    </source>
</evidence>
<dbReference type="Pfam" id="PF13361">
    <property type="entry name" value="UvrD_C"/>
    <property type="match status" value="1"/>
</dbReference>
<dbReference type="PANTHER" id="PTHR11070">
    <property type="entry name" value="UVRD / RECB / PCRA DNA HELICASE FAMILY MEMBER"/>
    <property type="match status" value="1"/>
</dbReference>
<dbReference type="GO" id="GO:0031297">
    <property type="term" value="P:replication fork processing"/>
    <property type="evidence" value="ECO:0007669"/>
    <property type="project" value="TreeGrafter"/>
</dbReference>
<evidence type="ECO:0000259" key="10">
    <source>
        <dbReference type="PROSITE" id="PS51198"/>
    </source>
</evidence>
<dbReference type="InterPro" id="IPR014017">
    <property type="entry name" value="DNA_helicase_UvrD-like_C"/>
</dbReference>
<dbReference type="HOGENOM" id="CLU_023291_2_0_6"/>
<evidence type="ECO:0000256" key="5">
    <source>
        <dbReference type="ARBA" id="ARBA00023235"/>
    </source>
</evidence>
<evidence type="ECO:0000256" key="2">
    <source>
        <dbReference type="ARBA" id="ARBA00022801"/>
    </source>
</evidence>
<dbReference type="InterPro" id="IPR000212">
    <property type="entry name" value="DNA_helicase_UvrD/REP"/>
</dbReference>
<evidence type="ECO:0000256" key="4">
    <source>
        <dbReference type="ARBA" id="ARBA00022840"/>
    </source>
</evidence>
<dbReference type="KEGG" id="acx:Achr_f1160"/>
<dbReference type="RefSeq" id="WP_040107356.1">
    <property type="nucleotide sequence ID" value="NZ_CP010421.1"/>
</dbReference>
<comment type="catalytic activity">
    <reaction evidence="8">
        <text>ATP + H2O = ADP + phosphate + H(+)</text>
        <dbReference type="Rhea" id="RHEA:13065"/>
        <dbReference type="ChEBI" id="CHEBI:15377"/>
        <dbReference type="ChEBI" id="CHEBI:15378"/>
        <dbReference type="ChEBI" id="CHEBI:30616"/>
        <dbReference type="ChEBI" id="CHEBI:43474"/>
        <dbReference type="ChEBI" id="CHEBI:456216"/>
        <dbReference type="EC" id="5.6.2.4"/>
    </reaction>
</comment>